<dbReference type="AlphaFoldDB" id="A0A1Q4NW25"/>
<dbReference type="InterPro" id="IPR007267">
    <property type="entry name" value="GtrA_DPMS_TM"/>
</dbReference>
<feature type="transmembrane region" description="Helical" evidence="8">
    <location>
        <begin position="65"/>
        <end position="83"/>
    </location>
</feature>
<evidence type="ECO:0000259" key="9">
    <source>
        <dbReference type="Pfam" id="PF04138"/>
    </source>
</evidence>
<evidence type="ECO:0000313" key="11">
    <source>
        <dbReference type="EMBL" id="OKB65085.1"/>
    </source>
</evidence>
<evidence type="ECO:0000313" key="12">
    <source>
        <dbReference type="Proteomes" id="UP000185770"/>
    </source>
</evidence>
<dbReference type="PANTHER" id="PTHR38459:SF1">
    <property type="entry name" value="PROPHAGE BACTOPRENOL-LINKED GLUCOSE TRANSLOCASE HOMOLOG"/>
    <property type="match status" value="1"/>
</dbReference>
<gene>
    <name evidence="11" type="ORF">BHU62_19470</name>
    <name evidence="10" type="ORF">SJ435_26560</name>
</gene>
<evidence type="ECO:0000256" key="8">
    <source>
        <dbReference type="SAM" id="Phobius"/>
    </source>
</evidence>
<dbReference type="GO" id="GO:0000271">
    <property type="term" value="P:polysaccharide biosynthetic process"/>
    <property type="evidence" value="ECO:0007669"/>
    <property type="project" value="InterPro"/>
</dbReference>
<feature type="transmembrane region" description="Helical" evidence="8">
    <location>
        <begin position="33"/>
        <end position="53"/>
    </location>
</feature>
<dbReference type="RefSeq" id="WP_073533859.1">
    <property type="nucleotide sequence ID" value="NZ_CAMKJA010000002.1"/>
</dbReference>
<evidence type="ECO:0000256" key="6">
    <source>
        <dbReference type="ARBA" id="ARBA00025595"/>
    </source>
</evidence>
<dbReference type="OrthoDB" id="5616234at2"/>
<name>A0A1Q4NW25_SERMA</name>
<feature type="transmembrane region" description="Helical" evidence="8">
    <location>
        <begin position="89"/>
        <end position="108"/>
    </location>
</feature>
<dbReference type="Pfam" id="PF04138">
    <property type="entry name" value="GtrA_DPMS_TM"/>
    <property type="match status" value="1"/>
</dbReference>
<evidence type="ECO:0000313" key="13">
    <source>
        <dbReference type="Proteomes" id="UP001275057"/>
    </source>
</evidence>
<dbReference type="Proteomes" id="UP001275057">
    <property type="component" value="Unassembled WGS sequence"/>
</dbReference>
<sequence length="118" mass="13013">MKTFIRYASVGVINTLVHWAAFGLMLFSGFSQSVSNVVAFSIAVTVSFFANAKWTFKAQATTNRYTVYVLFMGGMAFSVGWAADTLHANPIVTLVTFSVISLICGFIYSKLVVFREDK</sequence>
<evidence type="ECO:0000256" key="1">
    <source>
        <dbReference type="ARBA" id="ARBA00004141"/>
    </source>
</evidence>
<feature type="transmembrane region" description="Helical" evidence="8">
    <location>
        <begin position="7"/>
        <end position="27"/>
    </location>
</feature>
<keyword evidence="2 7" id="KW-0813">Transport</keyword>
<keyword evidence="4 8" id="KW-1133">Transmembrane helix</keyword>
<keyword evidence="5 8" id="KW-0472">Membrane</keyword>
<dbReference type="EMBL" id="MJAO01000023">
    <property type="protein sequence ID" value="OKB65085.1"/>
    <property type="molecule type" value="Genomic_DNA"/>
</dbReference>
<feature type="domain" description="GtrA/DPMS transmembrane" evidence="9">
    <location>
        <begin position="6"/>
        <end position="114"/>
    </location>
</feature>
<evidence type="ECO:0000256" key="5">
    <source>
        <dbReference type="ARBA" id="ARBA00023136"/>
    </source>
</evidence>
<protein>
    <recommendedName>
        <fullName evidence="7">Bactoprenol-linked glucose translocase</fullName>
    </recommendedName>
</protein>
<evidence type="ECO:0000256" key="2">
    <source>
        <dbReference type="ARBA" id="ARBA00022448"/>
    </source>
</evidence>
<organism evidence="11 12">
    <name type="scientific">Serratia marcescens</name>
    <dbReference type="NCBI Taxonomy" id="615"/>
    <lineage>
        <taxon>Bacteria</taxon>
        <taxon>Pseudomonadati</taxon>
        <taxon>Pseudomonadota</taxon>
        <taxon>Gammaproteobacteria</taxon>
        <taxon>Enterobacterales</taxon>
        <taxon>Yersiniaceae</taxon>
        <taxon>Serratia</taxon>
    </lineage>
</organism>
<dbReference type="InterPro" id="IPR016480">
    <property type="entry name" value="Glc_translocase_bactprenl-link"/>
</dbReference>
<evidence type="ECO:0000256" key="4">
    <source>
        <dbReference type="ARBA" id="ARBA00022989"/>
    </source>
</evidence>
<dbReference type="EMBL" id="JAXABG010000042">
    <property type="protein sequence ID" value="MDX7085948.1"/>
    <property type="molecule type" value="Genomic_DNA"/>
</dbReference>
<dbReference type="PIRSF" id="PIRSF006298">
    <property type="entry name" value="GtrA_prd"/>
    <property type="match status" value="1"/>
</dbReference>
<reference evidence="10 13" key="2">
    <citation type="submission" date="2023-11" db="EMBL/GenBank/DDBJ databases">
        <title>Detection of rare carbapenemases in Enterobacterales - comparison of two colorimetric and two CIM-based carbapenemase assays.</title>
        <authorList>
            <person name="Schaffarczyk L."/>
            <person name="Noster J."/>
            <person name="Stelzer Y."/>
            <person name="Sattler J."/>
            <person name="Gatermann S."/>
            <person name="Hamprecht A."/>
        </authorList>
    </citation>
    <scope>NUCLEOTIDE SEQUENCE [LARGE SCALE GENOMIC DNA]</scope>
    <source>
        <strain evidence="10 13">CIM-Carb-136</strain>
    </source>
</reference>
<reference evidence="11 12" key="1">
    <citation type="submission" date="2016-09" db="EMBL/GenBank/DDBJ databases">
        <title>Serratia marcescens MSU-97 and epiphytic antimycotic-producing bacteria.</title>
        <authorList>
            <person name="Matilla M.A."/>
        </authorList>
    </citation>
    <scope>NUCLEOTIDE SEQUENCE [LARGE SCALE GENOMIC DNA]</scope>
    <source>
        <strain evidence="11 12">MSU-97</strain>
    </source>
</reference>
<dbReference type="PANTHER" id="PTHR38459">
    <property type="entry name" value="PROPHAGE BACTOPRENOL-LINKED GLUCOSE TRANSLOCASE HOMOLOG"/>
    <property type="match status" value="1"/>
</dbReference>
<dbReference type="GO" id="GO:0005886">
    <property type="term" value="C:plasma membrane"/>
    <property type="evidence" value="ECO:0007669"/>
    <property type="project" value="TreeGrafter"/>
</dbReference>
<comment type="subcellular location">
    <subcellularLocation>
        <location evidence="1">Membrane</location>
        <topology evidence="1">Multi-pass membrane protein</topology>
    </subcellularLocation>
</comment>
<evidence type="ECO:0000256" key="3">
    <source>
        <dbReference type="ARBA" id="ARBA00022692"/>
    </source>
</evidence>
<comment type="caution">
    <text evidence="11">The sequence shown here is derived from an EMBL/GenBank/DDBJ whole genome shotgun (WGS) entry which is preliminary data.</text>
</comment>
<dbReference type="Proteomes" id="UP000185770">
    <property type="component" value="Unassembled WGS sequence"/>
</dbReference>
<accession>A0A1Q4NW25</accession>
<evidence type="ECO:0000313" key="10">
    <source>
        <dbReference type="EMBL" id="MDX7085948.1"/>
    </source>
</evidence>
<dbReference type="InterPro" id="IPR051401">
    <property type="entry name" value="GtrA_CellWall_Glycosyl"/>
</dbReference>
<comment type="similarity">
    <text evidence="7">Belongs to the gtrA family.</text>
</comment>
<comment type="function">
    <text evidence="6 7">Involved in O antigen modification. Involved in the translocation of bactoprenol-linked glucose across the cytoplasmic membrane.</text>
</comment>
<proteinExistence type="inferred from homology"/>
<evidence type="ECO:0000256" key="7">
    <source>
        <dbReference type="PIRNR" id="PIRNR006298"/>
    </source>
</evidence>
<keyword evidence="3 8" id="KW-0812">Transmembrane</keyword>